<evidence type="ECO:0000313" key="2">
    <source>
        <dbReference type="EMBL" id="AQQ71613.1"/>
    </source>
</evidence>
<keyword evidence="2" id="KW-0548">Nucleotidyltransferase</keyword>
<organism evidence="2 3">
    <name type="scientific">Limihaloglobus sulfuriphilus</name>
    <dbReference type="NCBI Taxonomy" id="1851148"/>
    <lineage>
        <taxon>Bacteria</taxon>
        <taxon>Pseudomonadati</taxon>
        <taxon>Planctomycetota</taxon>
        <taxon>Phycisphaerae</taxon>
        <taxon>Sedimentisphaerales</taxon>
        <taxon>Sedimentisphaeraceae</taxon>
        <taxon>Limihaloglobus</taxon>
    </lineage>
</organism>
<dbReference type="STRING" id="1851148.SMSP2_01990"/>
<sequence>MQNTLTKEQIEASTDRNTGAALAAKLRSVRVGVAGLGGLGSVVTSSLVRAGVCNLILADFDRVELSNMNRQLYRLDQIGMLKTDACEDNLLAINPHLRIEKLACTITADNTGDFISRVDIVAECFDNPAAKQMIVETALSRYPEKYIVAASGLAGFGRSNMIQTRKISEKFQIVGDGESTLEKHCGLFAARVGIAANHQANAIIQLINEVF</sequence>
<gene>
    <name evidence="2" type="primary">thiF</name>
    <name evidence="2" type="ORF">SMSP2_01990</name>
</gene>
<dbReference type="GO" id="GO:0016779">
    <property type="term" value="F:nucleotidyltransferase activity"/>
    <property type="evidence" value="ECO:0007669"/>
    <property type="project" value="UniProtKB-KW"/>
</dbReference>
<dbReference type="Pfam" id="PF00899">
    <property type="entry name" value="ThiF"/>
    <property type="match status" value="1"/>
</dbReference>
<dbReference type="GO" id="GO:0061504">
    <property type="term" value="P:cyclic threonylcarbamoyladenosine biosynthetic process"/>
    <property type="evidence" value="ECO:0007669"/>
    <property type="project" value="TreeGrafter"/>
</dbReference>
<evidence type="ECO:0000259" key="1">
    <source>
        <dbReference type="Pfam" id="PF00899"/>
    </source>
</evidence>
<accession>A0A1Q2MFZ8</accession>
<dbReference type="InterPro" id="IPR000594">
    <property type="entry name" value="ThiF_NAD_FAD-bd"/>
</dbReference>
<keyword evidence="2" id="KW-0808">Transferase</keyword>
<keyword evidence="3" id="KW-1185">Reference proteome</keyword>
<dbReference type="KEGG" id="pbas:SMSP2_01990"/>
<dbReference type="NCBIfam" id="TIGR02354">
    <property type="entry name" value="thiF_fam2"/>
    <property type="match status" value="1"/>
</dbReference>
<protein>
    <submittedName>
        <fullName evidence="2">Sulfur carrier protein ThiS adenylyltransferase</fullName>
        <ecNumber evidence="2">2.7.7.73</ecNumber>
    </submittedName>
</protein>
<dbReference type="PANTHER" id="PTHR43267:SF3">
    <property type="entry name" value="THIF PROTEIN"/>
    <property type="match status" value="1"/>
</dbReference>
<dbReference type="OrthoDB" id="9804286at2"/>
<dbReference type="SUPFAM" id="SSF69572">
    <property type="entry name" value="Activating enzymes of the ubiquitin-like proteins"/>
    <property type="match status" value="1"/>
</dbReference>
<dbReference type="NCBIfam" id="NF006395">
    <property type="entry name" value="PRK08644.1"/>
    <property type="match status" value="1"/>
</dbReference>
<dbReference type="EC" id="2.7.7.73" evidence="2"/>
<dbReference type="InterPro" id="IPR045886">
    <property type="entry name" value="ThiF/MoeB/HesA"/>
</dbReference>
<dbReference type="EMBL" id="CP019646">
    <property type="protein sequence ID" value="AQQ71613.1"/>
    <property type="molecule type" value="Genomic_DNA"/>
</dbReference>
<dbReference type="AlphaFoldDB" id="A0A1Q2MFZ8"/>
<dbReference type="Proteomes" id="UP000188181">
    <property type="component" value="Chromosome"/>
</dbReference>
<dbReference type="GO" id="GO:0061503">
    <property type="term" value="F:tRNA threonylcarbamoyladenosine dehydratase"/>
    <property type="evidence" value="ECO:0007669"/>
    <property type="project" value="TreeGrafter"/>
</dbReference>
<dbReference type="Gene3D" id="3.40.50.720">
    <property type="entry name" value="NAD(P)-binding Rossmann-like Domain"/>
    <property type="match status" value="1"/>
</dbReference>
<dbReference type="InterPro" id="IPR012729">
    <property type="entry name" value="ThiF_fam2"/>
</dbReference>
<evidence type="ECO:0000313" key="3">
    <source>
        <dbReference type="Proteomes" id="UP000188181"/>
    </source>
</evidence>
<reference evidence="3" key="1">
    <citation type="submission" date="2017-02" db="EMBL/GenBank/DDBJ databases">
        <title>Comparative genomics and description of representatives of a novel lineage of planctomycetes thriving in anoxic sediments.</title>
        <authorList>
            <person name="Spring S."/>
            <person name="Bunk B."/>
            <person name="Sproer C."/>
        </authorList>
    </citation>
    <scope>NUCLEOTIDE SEQUENCE [LARGE SCALE GENOMIC DNA]</scope>
    <source>
        <strain evidence="3">SM-Chi-D1</strain>
    </source>
</reference>
<dbReference type="InterPro" id="IPR035985">
    <property type="entry name" value="Ubiquitin-activating_enz"/>
</dbReference>
<proteinExistence type="predicted"/>
<dbReference type="RefSeq" id="WP_146683776.1">
    <property type="nucleotide sequence ID" value="NZ_CP019646.1"/>
</dbReference>
<dbReference type="PANTHER" id="PTHR43267">
    <property type="entry name" value="TRNA THREONYLCARBAMOYLADENOSINE DEHYDRATASE"/>
    <property type="match status" value="1"/>
</dbReference>
<dbReference type="GO" id="GO:0008641">
    <property type="term" value="F:ubiquitin-like modifier activating enzyme activity"/>
    <property type="evidence" value="ECO:0007669"/>
    <property type="project" value="InterPro"/>
</dbReference>
<name>A0A1Q2MFZ8_9BACT</name>
<feature type="domain" description="THIF-type NAD/FAD binding fold" evidence="1">
    <location>
        <begin position="18"/>
        <end position="208"/>
    </location>
</feature>